<dbReference type="InterPro" id="IPR036278">
    <property type="entry name" value="Sialidase_sf"/>
</dbReference>
<dbReference type="InterPro" id="IPR026856">
    <property type="entry name" value="Sialidase_fam"/>
</dbReference>
<dbReference type="SUPFAM" id="SSF50939">
    <property type="entry name" value="Sialidases"/>
    <property type="match status" value="2"/>
</dbReference>
<dbReference type="GO" id="GO:0006689">
    <property type="term" value="P:ganglioside catabolic process"/>
    <property type="evidence" value="ECO:0007669"/>
    <property type="project" value="TreeGrafter"/>
</dbReference>
<evidence type="ECO:0000256" key="6">
    <source>
        <dbReference type="ARBA" id="ARBA00023295"/>
    </source>
</evidence>
<dbReference type="AlphaFoldDB" id="A0A498N472"/>
<comment type="similarity">
    <text evidence="2">Belongs to the glycosyl hydrolase 33 family.</text>
</comment>
<evidence type="ECO:0000313" key="8">
    <source>
        <dbReference type="EMBL" id="RXN27003.1"/>
    </source>
</evidence>
<dbReference type="Gene3D" id="2.120.10.10">
    <property type="match status" value="2"/>
</dbReference>
<evidence type="ECO:0000313" key="9">
    <source>
        <dbReference type="Proteomes" id="UP000290572"/>
    </source>
</evidence>
<keyword evidence="4" id="KW-0443">Lipid metabolism</keyword>
<evidence type="ECO:0000256" key="5">
    <source>
        <dbReference type="ARBA" id="ARBA00023277"/>
    </source>
</evidence>
<evidence type="ECO:0007829" key="10">
    <source>
        <dbReference type="PeptideAtlas" id="A0A498N472"/>
    </source>
</evidence>
<keyword evidence="6" id="KW-0326">Glycosidase</keyword>
<dbReference type="GO" id="GO:0016020">
    <property type="term" value="C:membrane"/>
    <property type="evidence" value="ECO:0007669"/>
    <property type="project" value="TreeGrafter"/>
</dbReference>
<sequence length="729" mass="81585">MDKTQGSKSRPFPVTTLFKQERKESERVQVTYRIPALLYISENQTFLAFAEKRKTADDTDADVLVMRKGIWKDDGVEWDSQELLSSACQANRRCMNPCPVFERESKTLFLFFITVPVGVSEHKQIHKNKNQARLCYITSKDTGKTWSAVTDLTADVIGEQEKDWATFAVGPGHGVQLKSGRLIIPAYVYPCRSHNCKATSCAFALYSDDKGSTWRLGKRMDGESNECQMAEIIDDKGTSKLYCNARSISGHRVEALSECNGESFDKPSSACKLTETGRGCQGSVFSFAPNQATEKTWLLYCHPTNPSKRACLGVYLNKSPWDASRWEDRKLIIYDGPSGYSDLAHCGDGKHFACLMECGEISEKQVSYRIPALVYLSDDRTFLAFAEKRKTLSDTNAEVLVMRRGTWKDAMSQEVEWVSGQQLLTSACLPDHRSMNPCPVYERESKTLFLFFVCVPTGVSEYEQIRTNKCRGRLCYVTSKDAGKTWSHTTDLTADVIGEEMKEWAPFAVGPGHGVQMKSGRLIIPAYAYRYTGNPNCTSFCCLSFCCFTSYALAFYSDDRGITWKVGNQLDVESCECQMAEIIDDKGVSTLYCNARTTLGYRTEALSYNSGQDFATVLSPNKLIETGNGCQGSVLSFLQQSDPPITYLLYSHPSNPENRVDLGLYLNKTPLDSSGWSDVPAMILHHGPSAYADLVEHEPGRFACLMECGIEHENEEIAFLLFELPAKKL</sequence>
<keyword evidence="5" id="KW-0119">Carbohydrate metabolism</keyword>
<organism evidence="8 9">
    <name type="scientific">Labeo rohita</name>
    <name type="common">Indian major carp</name>
    <name type="synonym">Cyprinus rohita</name>
    <dbReference type="NCBI Taxonomy" id="84645"/>
    <lineage>
        <taxon>Eukaryota</taxon>
        <taxon>Metazoa</taxon>
        <taxon>Chordata</taxon>
        <taxon>Craniata</taxon>
        <taxon>Vertebrata</taxon>
        <taxon>Euteleostomi</taxon>
        <taxon>Actinopterygii</taxon>
        <taxon>Neopterygii</taxon>
        <taxon>Teleostei</taxon>
        <taxon>Ostariophysi</taxon>
        <taxon>Cypriniformes</taxon>
        <taxon>Cyprinidae</taxon>
        <taxon>Labeoninae</taxon>
        <taxon>Labeonini</taxon>
        <taxon>Labeo</taxon>
    </lineage>
</organism>
<evidence type="ECO:0000256" key="3">
    <source>
        <dbReference type="ARBA" id="ARBA00012733"/>
    </source>
</evidence>
<evidence type="ECO:0000259" key="7">
    <source>
        <dbReference type="Pfam" id="PF13088"/>
    </source>
</evidence>
<dbReference type="PANTHER" id="PTHR10628">
    <property type="entry name" value="SIALIDASE"/>
    <property type="match status" value="1"/>
</dbReference>
<gene>
    <name evidence="8" type="ORF">ROHU_020456</name>
</gene>
<reference evidence="8 9" key="1">
    <citation type="submission" date="2018-03" db="EMBL/GenBank/DDBJ databases">
        <title>Draft genome sequence of Rohu Carp (Labeo rohita).</title>
        <authorList>
            <person name="Das P."/>
            <person name="Kushwaha B."/>
            <person name="Joshi C.G."/>
            <person name="Kumar D."/>
            <person name="Nagpure N.S."/>
            <person name="Sahoo L."/>
            <person name="Das S.P."/>
            <person name="Bit A."/>
            <person name="Patnaik S."/>
            <person name="Meher P.K."/>
            <person name="Jayasankar P."/>
            <person name="Koringa P.G."/>
            <person name="Patel N.V."/>
            <person name="Hinsu A.T."/>
            <person name="Kumar R."/>
            <person name="Pandey M."/>
            <person name="Agarwal S."/>
            <person name="Srivastava S."/>
            <person name="Singh M."/>
            <person name="Iquebal M.A."/>
            <person name="Jaiswal S."/>
            <person name="Angadi U.B."/>
            <person name="Kumar N."/>
            <person name="Raza M."/>
            <person name="Shah T.M."/>
            <person name="Rai A."/>
            <person name="Jena J.K."/>
        </authorList>
    </citation>
    <scope>NUCLEOTIDE SEQUENCE [LARGE SCALE GENOMIC DNA]</scope>
    <source>
        <strain evidence="8">DASCIFA01</strain>
        <tissue evidence="8">Testis</tissue>
    </source>
</reference>
<protein>
    <recommendedName>
        <fullName evidence="3">exo-alpha-sialidase</fullName>
        <ecNumber evidence="3">3.2.1.18</ecNumber>
    </recommendedName>
</protein>
<comment type="catalytic activity">
    <reaction evidence="1">
        <text>Hydrolysis of alpha-(2-&gt;3)-, alpha-(2-&gt;6)-, alpha-(2-&gt;8)- glycosidic linkages of terminal sialic acid residues in oligosaccharides, glycoproteins, glycolipids, colominic acid and synthetic substrates.</text>
        <dbReference type="EC" id="3.2.1.18"/>
    </reaction>
</comment>
<dbReference type="EMBL" id="QBIY01012082">
    <property type="protein sequence ID" value="RXN27003.1"/>
    <property type="molecule type" value="Genomic_DNA"/>
</dbReference>
<dbReference type="STRING" id="84645.A0A498N472"/>
<name>A0A498N472_LABRO</name>
<dbReference type="Proteomes" id="UP000290572">
    <property type="component" value="Unassembled WGS sequence"/>
</dbReference>
<keyword evidence="4" id="KW-0442">Lipid degradation</keyword>
<dbReference type="EC" id="3.2.1.18" evidence="3"/>
<keyword evidence="10" id="KW-1267">Proteomics identification</keyword>
<dbReference type="CDD" id="cd15482">
    <property type="entry name" value="Sialidase_non-viral"/>
    <property type="match status" value="2"/>
</dbReference>
<evidence type="ECO:0000256" key="2">
    <source>
        <dbReference type="ARBA" id="ARBA00009348"/>
    </source>
</evidence>
<dbReference type="GO" id="GO:0005737">
    <property type="term" value="C:cytoplasm"/>
    <property type="evidence" value="ECO:0007669"/>
    <property type="project" value="TreeGrafter"/>
</dbReference>
<accession>A0A498N472</accession>
<dbReference type="PANTHER" id="PTHR10628:SF23">
    <property type="entry name" value="SIALIDASE-3"/>
    <property type="match status" value="1"/>
</dbReference>
<feature type="domain" description="Sialidase" evidence="7">
    <location>
        <begin position="45"/>
        <end position="350"/>
    </location>
</feature>
<dbReference type="InterPro" id="IPR011040">
    <property type="entry name" value="Sialidase"/>
</dbReference>
<feature type="domain" description="Sialidase" evidence="7">
    <location>
        <begin position="382"/>
        <end position="702"/>
    </location>
</feature>
<evidence type="ECO:0000256" key="1">
    <source>
        <dbReference type="ARBA" id="ARBA00000427"/>
    </source>
</evidence>
<dbReference type="GO" id="GO:0004308">
    <property type="term" value="F:exo-alpha-sialidase activity"/>
    <property type="evidence" value="ECO:0007669"/>
    <property type="project" value="UniProtKB-EC"/>
</dbReference>
<keyword evidence="9" id="KW-1185">Reference proteome</keyword>
<evidence type="ECO:0000256" key="4">
    <source>
        <dbReference type="ARBA" id="ARBA00022963"/>
    </source>
</evidence>
<dbReference type="GO" id="GO:0009313">
    <property type="term" value="P:oligosaccharide catabolic process"/>
    <property type="evidence" value="ECO:0007669"/>
    <property type="project" value="TreeGrafter"/>
</dbReference>
<keyword evidence="6" id="KW-0378">Hydrolase</keyword>
<dbReference type="Pfam" id="PF13088">
    <property type="entry name" value="BNR_2"/>
    <property type="match status" value="2"/>
</dbReference>
<comment type="caution">
    <text evidence="8">The sequence shown here is derived from an EMBL/GenBank/DDBJ whole genome shotgun (WGS) entry which is preliminary data.</text>
</comment>
<proteinExistence type="evidence at protein level"/>